<evidence type="ECO:0000313" key="2">
    <source>
        <dbReference type="EMBL" id="CAD1842350.1"/>
    </source>
</evidence>
<dbReference type="EMBL" id="LR862136">
    <property type="protein sequence ID" value="CAD1842350.1"/>
    <property type="molecule type" value="Genomic_DNA"/>
</dbReference>
<protein>
    <recommendedName>
        <fullName evidence="1">Retrotransposon gag domain-containing protein</fullName>
    </recommendedName>
</protein>
<evidence type="ECO:0000259" key="1">
    <source>
        <dbReference type="Pfam" id="PF03732"/>
    </source>
</evidence>
<dbReference type="PANTHER" id="PTHR34482">
    <property type="entry name" value="DNA DAMAGE-INDUCIBLE PROTEIN 1-LIKE"/>
    <property type="match status" value="1"/>
</dbReference>
<feature type="domain" description="Retrotransposon gag" evidence="1">
    <location>
        <begin position="332"/>
        <end position="428"/>
    </location>
</feature>
<gene>
    <name evidence="2" type="ORF">CB5_LOCUS25561</name>
</gene>
<name>A0A6V7QGX3_ANACO</name>
<dbReference type="InterPro" id="IPR005162">
    <property type="entry name" value="Retrotrans_gag_dom"/>
</dbReference>
<organism evidence="2">
    <name type="scientific">Ananas comosus var. bracteatus</name>
    <name type="common">red pineapple</name>
    <dbReference type="NCBI Taxonomy" id="296719"/>
    <lineage>
        <taxon>Eukaryota</taxon>
        <taxon>Viridiplantae</taxon>
        <taxon>Streptophyta</taxon>
        <taxon>Embryophyta</taxon>
        <taxon>Tracheophyta</taxon>
        <taxon>Spermatophyta</taxon>
        <taxon>Magnoliopsida</taxon>
        <taxon>Liliopsida</taxon>
        <taxon>Poales</taxon>
        <taxon>Bromeliaceae</taxon>
        <taxon>Bromelioideae</taxon>
        <taxon>Ananas</taxon>
    </lineage>
</organism>
<sequence length="492" mass="57097">MLQNCEEQRLYLKFYVQLSKEVKEGESWKDVCKRLAVGVEGDLSAFKKEMAIVDYFANRIEEVRVKERYELFCHILDEVIMNKDFATVVAKIIEDNLYPDLHDEIRKCQKKSFVMDLKEHCQYGMHIDEAREHIKTAFFETWKIKYDSMARYFMLKMLIADKLRILPEVNEAIYFCAISVIGASKLTIDTPKYNVLQGLPEELNFTLENGDQIAKLQELVAQQASVQADVERPAPSADAPGVTEGMATAAVPVATRPAPKTIATGSESSNPDDAALEAEKERALAALMRFRKFDPPILNREKVKPWMVEVWVDSMETLFGDLYTLERDKVHLATRCLERRAKVWWKRIKRDRPADLPSLTWEEFRGLLYTNYFLDSKKKRLQEQFRKLKQGNCSVAEYEREFSHIIDCVPNVVRDDRDRTDWFERGLRTDIYWAVHILKLTIFVEVFDRALWAKSSVKVEEAPEVPQTQSKSRGPQRCTICGGNHEPRTCDQ</sequence>
<dbReference type="Pfam" id="PF03732">
    <property type="entry name" value="Retrotrans_gag"/>
    <property type="match status" value="1"/>
</dbReference>
<dbReference type="PANTHER" id="PTHR34482:SF49">
    <property type="entry name" value="RETROTRANSPOSON GAG DOMAIN-CONTAINING PROTEIN"/>
    <property type="match status" value="1"/>
</dbReference>
<dbReference type="AlphaFoldDB" id="A0A6V7QGX3"/>
<reference evidence="2" key="1">
    <citation type="submission" date="2020-07" db="EMBL/GenBank/DDBJ databases">
        <authorList>
            <person name="Lin J."/>
        </authorList>
    </citation>
    <scope>NUCLEOTIDE SEQUENCE</scope>
</reference>
<proteinExistence type="predicted"/>
<accession>A0A6V7QGX3</accession>